<comment type="caution">
    <text evidence="4">The sequence shown here is derived from an EMBL/GenBank/DDBJ whole genome shotgun (WGS) entry which is preliminary data.</text>
</comment>
<evidence type="ECO:0000256" key="3">
    <source>
        <dbReference type="HAMAP-Rule" id="MF_01805"/>
    </source>
</evidence>
<gene>
    <name evidence="3" type="primary">scpA</name>
    <name evidence="4" type="ORF">LKD81_09875</name>
</gene>
<protein>
    <recommendedName>
        <fullName evidence="2 3">Segregation and condensation protein A</fullName>
    </recommendedName>
</protein>
<evidence type="ECO:0000256" key="2">
    <source>
        <dbReference type="ARBA" id="ARBA00044777"/>
    </source>
</evidence>
<dbReference type="AlphaFoldDB" id="A0AAE3EAT9"/>
<keyword evidence="3" id="KW-0132">Cell division</keyword>
<dbReference type="InterPro" id="IPR003768">
    <property type="entry name" value="ScpA"/>
</dbReference>
<dbReference type="Pfam" id="PF02616">
    <property type="entry name" value="SMC_ScpA"/>
    <property type="match status" value="1"/>
</dbReference>
<comment type="subcellular location">
    <subcellularLocation>
        <location evidence="3">Cytoplasm</location>
    </subcellularLocation>
    <text evidence="3">Associated with two foci at the outer edges of the nucleoid region in young cells, and at four foci within both cell halves in older cells.</text>
</comment>
<organism evidence="4 5">
    <name type="scientific">Hominifimenecus microfluidus</name>
    <dbReference type="NCBI Taxonomy" id="2885348"/>
    <lineage>
        <taxon>Bacteria</taxon>
        <taxon>Bacillati</taxon>
        <taxon>Bacillota</taxon>
        <taxon>Clostridia</taxon>
        <taxon>Lachnospirales</taxon>
        <taxon>Lachnospiraceae</taxon>
        <taxon>Hominifimenecus</taxon>
    </lineage>
</organism>
<keyword evidence="3" id="KW-0131">Cell cycle</keyword>
<dbReference type="GO" id="GO:0006260">
    <property type="term" value="P:DNA replication"/>
    <property type="evidence" value="ECO:0007669"/>
    <property type="project" value="UniProtKB-UniRule"/>
</dbReference>
<dbReference type="PANTHER" id="PTHR33969:SF2">
    <property type="entry name" value="SEGREGATION AND CONDENSATION PROTEIN A"/>
    <property type="match status" value="1"/>
</dbReference>
<reference evidence="4" key="1">
    <citation type="submission" date="2021-10" db="EMBL/GenBank/DDBJ databases">
        <title>Anaerobic single-cell dispensing facilitates the cultivation of human gut bacteria.</title>
        <authorList>
            <person name="Afrizal A."/>
        </authorList>
    </citation>
    <scope>NUCLEOTIDE SEQUENCE</scope>
    <source>
        <strain evidence="4">CLA-AA-H215</strain>
    </source>
</reference>
<keyword evidence="5" id="KW-1185">Reference proteome</keyword>
<evidence type="ECO:0000313" key="5">
    <source>
        <dbReference type="Proteomes" id="UP001198182"/>
    </source>
</evidence>
<sequence>MELAVKLEVFEGPLDLLLHLIDKNKIDIYDIPIAEITAQYMDYVDAMDKEDLDVVSEFLVMAATLLDIKARMLLPKEKNEEGEEEDPRTELVERLLEYRKYKYMSGELRDMSVGSDHIIYKEPSIPKEVAHYRPPVDLEALLQGVTMTRLRAVFEDVLKRQAQMMDPVRSQFGRIEKETVQISDRIGYVRKKVLSGGRHSFRSLLREGATKTEIVVTFLAILELIKTGDILFTEDSTRDDFILEGNG</sequence>
<proteinExistence type="inferred from homology"/>
<comment type="similarity">
    <text evidence="3">Belongs to the ScpA family.</text>
</comment>
<dbReference type="RefSeq" id="WP_308453818.1">
    <property type="nucleotide sequence ID" value="NZ_JAJEQR010000026.1"/>
</dbReference>
<comment type="subunit">
    <text evidence="3">Component of a cohesin-like complex composed of ScpA, ScpB and the Smc homodimer, in which ScpA and ScpB bind to the head domain of Smc. The presence of the three proteins is required for the association of the complex with DNA.</text>
</comment>
<keyword evidence="3" id="KW-0963">Cytoplasm</keyword>
<dbReference type="GO" id="GO:0005737">
    <property type="term" value="C:cytoplasm"/>
    <property type="evidence" value="ECO:0007669"/>
    <property type="project" value="UniProtKB-SubCell"/>
</dbReference>
<comment type="function">
    <text evidence="3">Participates in chromosomal partition during cell division. May act via the formation of a condensin-like complex containing Smc and ScpB that pull DNA away from mid-cell into both cell halves.</text>
</comment>
<keyword evidence="1 3" id="KW-0159">Chromosome partition</keyword>
<dbReference type="HAMAP" id="MF_01805">
    <property type="entry name" value="ScpA"/>
    <property type="match status" value="1"/>
</dbReference>
<accession>A0AAE3EAT9</accession>
<dbReference type="PANTHER" id="PTHR33969">
    <property type="entry name" value="SEGREGATION AND CONDENSATION PROTEIN A"/>
    <property type="match status" value="1"/>
</dbReference>
<name>A0AAE3EAT9_9FIRM</name>
<dbReference type="EMBL" id="JAJEQR010000026">
    <property type="protein sequence ID" value="MCC2231298.1"/>
    <property type="molecule type" value="Genomic_DNA"/>
</dbReference>
<dbReference type="GO" id="GO:0051301">
    <property type="term" value="P:cell division"/>
    <property type="evidence" value="ECO:0007669"/>
    <property type="project" value="UniProtKB-KW"/>
</dbReference>
<evidence type="ECO:0000313" key="4">
    <source>
        <dbReference type="EMBL" id="MCC2231298.1"/>
    </source>
</evidence>
<dbReference type="GO" id="GO:0007059">
    <property type="term" value="P:chromosome segregation"/>
    <property type="evidence" value="ECO:0007669"/>
    <property type="project" value="UniProtKB-UniRule"/>
</dbReference>
<evidence type="ECO:0000256" key="1">
    <source>
        <dbReference type="ARBA" id="ARBA00022829"/>
    </source>
</evidence>
<dbReference type="Proteomes" id="UP001198182">
    <property type="component" value="Unassembled WGS sequence"/>
</dbReference>
<dbReference type="Gene3D" id="6.10.250.2410">
    <property type="match status" value="1"/>
</dbReference>